<gene>
    <name evidence="2" type="ORF">FHR34_008131</name>
</gene>
<dbReference type="RefSeq" id="WP_184946958.1">
    <property type="nucleotide sequence ID" value="NZ_JACHJV010000004.1"/>
</dbReference>
<protein>
    <submittedName>
        <fullName evidence="2">Uncharacterized protein</fullName>
    </submittedName>
</protein>
<keyword evidence="3" id="KW-1185">Reference proteome</keyword>
<evidence type="ECO:0000313" key="2">
    <source>
        <dbReference type="EMBL" id="MBB4929032.1"/>
    </source>
</evidence>
<name>A0A7W7RBN8_KITKI</name>
<comment type="caution">
    <text evidence="2">The sequence shown here is derived from an EMBL/GenBank/DDBJ whole genome shotgun (WGS) entry which is preliminary data.</text>
</comment>
<dbReference type="Proteomes" id="UP000540506">
    <property type="component" value="Unassembled WGS sequence"/>
</dbReference>
<evidence type="ECO:0000256" key="1">
    <source>
        <dbReference type="SAM" id="MobiDB-lite"/>
    </source>
</evidence>
<reference evidence="2 3" key="1">
    <citation type="submission" date="2020-08" db="EMBL/GenBank/DDBJ databases">
        <title>Sequencing the genomes of 1000 actinobacteria strains.</title>
        <authorList>
            <person name="Klenk H.-P."/>
        </authorList>
    </citation>
    <scope>NUCLEOTIDE SEQUENCE [LARGE SCALE GENOMIC DNA]</scope>
    <source>
        <strain evidence="2 3">DSM 41654</strain>
    </source>
</reference>
<accession>A0A7W7RBN8</accession>
<organism evidence="2 3">
    <name type="scientific">Kitasatospora kifunensis</name>
    <name type="common">Streptomyces kifunensis</name>
    <dbReference type="NCBI Taxonomy" id="58351"/>
    <lineage>
        <taxon>Bacteria</taxon>
        <taxon>Bacillati</taxon>
        <taxon>Actinomycetota</taxon>
        <taxon>Actinomycetes</taxon>
        <taxon>Kitasatosporales</taxon>
        <taxon>Streptomycetaceae</taxon>
        <taxon>Kitasatospora</taxon>
    </lineage>
</organism>
<feature type="region of interest" description="Disordered" evidence="1">
    <location>
        <begin position="127"/>
        <end position="150"/>
    </location>
</feature>
<sequence length="287" mass="31084">MTPDTEAFDQAAAVADADLLARVLRTMIDTRLTEIRATLGSIPAGDDDRRRWAAGLTEDHEHLLAEHDDLAALRAAIGQAWAEDRWADVAHTAHRHRRRFELADDLVAVIHRLEDLDRAHPGLGRRADSRIPGWTPPDRAGHRVPWGVDPDAPARGPAAVRRDLWALLRRRFPGASSGACTVAANELLTELLEPAVQLRQANELRTAVSTAITAGTRRPLEQHDQQWTVESILTDVVAGLLAERNLLAGAVTDVAALHQAEGGICPACQLPSPCPTARAVGSLVTGR</sequence>
<evidence type="ECO:0000313" key="3">
    <source>
        <dbReference type="Proteomes" id="UP000540506"/>
    </source>
</evidence>
<dbReference type="AlphaFoldDB" id="A0A7W7RBN8"/>
<dbReference type="EMBL" id="JACHJV010000004">
    <property type="protein sequence ID" value="MBB4929032.1"/>
    <property type="molecule type" value="Genomic_DNA"/>
</dbReference>
<proteinExistence type="predicted"/>